<feature type="non-terminal residue" evidence="1">
    <location>
        <position position="1"/>
    </location>
</feature>
<proteinExistence type="predicted"/>
<protein>
    <submittedName>
        <fullName evidence="1">Uncharacterized protein</fullName>
    </submittedName>
</protein>
<gene>
    <name evidence="1" type="ORF">METZ01_LOCUS381559</name>
</gene>
<dbReference type="AlphaFoldDB" id="A0A382U461"/>
<name>A0A382U461_9ZZZZ</name>
<reference evidence="1" key="1">
    <citation type="submission" date="2018-05" db="EMBL/GenBank/DDBJ databases">
        <authorList>
            <person name="Lanie J.A."/>
            <person name="Ng W.-L."/>
            <person name="Kazmierczak K.M."/>
            <person name="Andrzejewski T.M."/>
            <person name="Davidsen T.M."/>
            <person name="Wayne K.J."/>
            <person name="Tettelin H."/>
            <person name="Glass J.I."/>
            <person name="Rusch D."/>
            <person name="Podicherti R."/>
            <person name="Tsui H.-C.T."/>
            <person name="Winkler M.E."/>
        </authorList>
    </citation>
    <scope>NUCLEOTIDE SEQUENCE</scope>
</reference>
<dbReference type="EMBL" id="UINC01141143">
    <property type="protein sequence ID" value="SVD28705.1"/>
    <property type="molecule type" value="Genomic_DNA"/>
</dbReference>
<organism evidence="1">
    <name type="scientific">marine metagenome</name>
    <dbReference type="NCBI Taxonomy" id="408172"/>
    <lineage>
        <taxon>unclassified sequences</taxon>
        <taxon>metagenomes</taxon>
        <taxon>ecological metagenomes</taxon>
    </lineage>
</organism>
<evidence type="ECO:0000313" key="1">
    <source>
        <dbReference type="EMBL" id="SVD28705.1"/>
    </source>
</evidence>
<accession>A0A382U461</accession>
<sequence length="42" mass="4376">VVVVEVNGYTIEPGANLKGATANEDTVWPEGFDPVAAGVIFE</sequence>